<feature type="region of interest" description="Disordered" evidence="1">
    <location>
        <begin position="1"/>
        <end position="35"/>
    </location>
</feature>
<dbReference type="EnsemblPlants" id="OB07G19410.1">
    <property type="protein sequence ID" value="OB07G19410.1"/>
    <property type="gene ID" value="OB07G19410"/>
</dbReference>
<dbReference type="Proteomes" id="UP000006038">
    <property type="component" value="Chromosome 7"/>
</dbReference>
<organism evidence="2">
    <name type="scientific">Oryza brachyantha</name>
    <name type="common">malo sina</name>
    <dbReference type="NCBI Taxonomy" id="4533"/>
    <lineage>
        <taxon>Eukaryota</taxon>
        <taxon>Viridiplantae</taxon>
        <taxon>Streptophyta</taxon>
        <taxon>Embryophyta</taxon>
        <taxon>Tracheophyta</taxon>
        <taxon>Spermatophyta</taxon>
        <taxon>Magnoliopsida</taxon>
        <taxon>Liliopsida</taxon>
        <taxon>Poales</taxon>
        <taxon>Poaceae</taxon>
        <taxon>BOP clade</taxon>
        <taxon>Oryzoideae</taxon>
        <taxon>Oryzeae</taxon>
        <taxon>Oryzinae</taxon>
        <taxon>Oryza</taxon>
    </lineage>
</organism>
<keyword evidence="3" id="KW-1185">Reference proteome</keyword>
<feature type="compositionally biased region" description="Low complexity" evidence="1">
    <location>
        <begin position="7"/>
        <end position="19"/>
    </location>
</feature>
<proteinExistence type="predicted"/>
<accession>J3MKK9</accession>
<evidence type="ECO:0000313" key="2">
    <source>
        <dbReference type="EnsemblPlants" id="OB07G19410.1"/>
    </source>
</evidence>
<reference evidence="2" key="1">
    <citation type="journal article" date="2013" name="Nat. Commun.">
        <title>Whole-genome sequencing of Oryza brachyantha reveals mechanisms underlying Oryza genome evolution.</title>
        <authorList>
            <person name="Chen J."/>
            <person name="Huang Q."/>
            <person name="Gao D."/>
            <person name="Wang J."/>
            <person name="Lang Y."/>
            <person name="Liu T."/>
            <person name="Li B."/>
            <person name="Bai Z."/>
            <person name="Luis Goicoechea J."/>
            <person name="Liang C."/>
            <person name="Chen C."/>
            <person name="Zhang W."/>
            <person name="Sun S."/>
            <person name="Liao Y."/>
            <person name="Zhang X."/>
            <person name="Yang L."/>
            <person name="Song C."/>
            <person name="Wang M."/>
            <person name="Shi J."/>
            <person name="Liu G."/>
            <person name="Liu J."/>
            <person name="Zhou H."/>
            <person name="Zhou W."/>
            <person name="Yu Q."/>
            <person name="An N."/>
            <person name="Chen Y."/>
            <person name="Cai Q."/>
            <person name="Wang B."/>
            <person name="Liu B."/>
            <person name="Min J."/>
            <person name="Huang Y."/>
            <person name="Wu H."/>
            <person name="Li Z."/>
            <person name="Zhang Y."/>
            <person name="Yin Y."/>
            <person name="Song W."/>
            <person name="Jiang J."/>
            <person name="Jackson S.A."/>
            <person name="Wing R.A."/>
            <person name="Wang J."/>
            <person name="Chen M."/>
        </authorList>
    </citation>
    <scope>NUCLEOTIDE SEQUENCE [LARGE SCALE GENOMIC DNA]</scope>
    <source>
        <strain evidence="2">cv. IRGC 101232</strain>
    </source>
</reference>
<reference evidence="2" key="2">
    <citation type="submission" date="2013-04" db="UniProtKB">
        <authorList>
            <consortium name="EnsemblPlants"/>
        </authorList>
    </citation>
    <scope>IDENTIFICATION</scope>
</reference>
<dbReference type="HOGENOM" id="CLU_1456586_0_0_1"/>
<dbReference type="Gramene" id="OB07G19410.1">
    <property type="protein sequence ID" value="OB07G19410.1"/>
    <property type="gene ID" value="OB07G19410"/>
</dbReference>
<sequence>MARILVPRRSLPRARPSPARNRELTKFSHKLQSPAPRSSEKFYAFIDGAAHIDGFRAVAAGEVGAEAVVYRRKESNGGGFQRKQPADGGLGLAGLGGKEKTSSWPKMNEHVGSVETFDVHMQTLLRTEKRNHGRWTTAATAKLIVRAKESTNQLKALLAKLLPAGGAAQGAGGAVEAILSDITAIV</sequence>
<protein>
    <submittedName>
        <fullName evidence="2">Uncharacterized protein</fullName>
    </submittedName>
</protein>
<name>J3MKK9_ORYBR</name>
<evidence type="ECO:0000256" key="1">
    <source>
        <dbReference type="SAM" id="MobiDB-lite"/>
    </source>
</evidence>
<dbReference type="AlphaFoldDB" id="J3MKK9"/>
<evidence type="ECO:0000313" key="3">
    <source>
        <dbReference type="Proteomes" id="UP000006038"/>
    </source>
</evidence>